<sequence>MIIYRDFISGDEFVSDAYGIKVVDDVAFEIDCQIITVKKGAADVDIGANPGGEEEEEALEDGSEKVNNVVYAFRLQETTFDKKAFQTYLKSYMKKLATHVQEKNPDIDIKEWQTKINAFAKKILDKLKGTFNQDGMVALLNYREDGITPYFTMFKDGLDEQKV</sequence>
<accession>A0ACA9MAA1</accession>
<comment type="caution">
    <text evidence="1">The sequence shown here is derived from an EMBL/GenBank/DDBJ whole genome shotgun (WGS) entry which is preliminary data.</text>
</comment>
<reference evidence="1" key="1">
    <citation type="submission" date="2021-06" db="EMBL/GenBank/DDBJ databases">
        <authorList>
            <person name="Kallberg Y."/>
            <person name="Tangrot J."/>
            <person name="Rosling A."/>
        </authorList>
    </citation>
    <scope>NUCLEOTIDE SEQUENCE</scope>
    <source>
        <strain evidence="1">CL356</strain>
    </source>
</reference>
<name>A0ACA9MAA1_9GLOM</name>
<organism evidence="1 2">
    <name type="scientific">Acaulospora colombiana</name>
    <dbReference type="NCBI Taxonomy" id="27376"/>
    <lineage>
        <taxon>Eukaryota</taxon>
        <taxon>Fungi</taxon>
        <taxon>Fungi incertae sedis</taxon>
        <taxon>Mucoromycota</taxon>
        <taxon>Glomeromycotina</taxon>
        <taxon>Glomeromycetes</taxon>
        <taxon>Diversisporales</taxon>
        <taxon>Acaulosporaceae</taxon>
        <taxon>Acaulospora</taxon>
    </lineage>
</organism>
<gene>
    <name evidence="1" type="ORF">ACOLOM_LOCUS5580</name>
</gene>
<proteinExistence type="predicted"/>
<feature type="non-terminal residue" evidence="1">
    <location>
        <position position="163"/>
    </location>
</feature>
<evidence type="ECO:0000313" key="2">
    <source>
        <dbReference type="Proteomes" id="UP000789525"/>
    </source>
</evidence>
<dbReference type="Proteomes" id="UP000789525">
    <property type="component" value="Unassembled WGS sequence"/>
</dbReference>
<evidence type="ECO:0000313" key="1">
    <source>
        <dbReference type="EMBL" id="CAG8570355.1"/>
    </source>
</evidence>
<dbReference type="EMBL" id="CAJVPT010010429">
    <property type="protein sequence ID" value="CAG8570355.1"/>
    <property type="molecule type" value="Genomic_DNA"/>
</dbReference>
<keyword evidence="2" id="KW-1185">Reference proteome</keyword>
<protein>
    <submittedName>
        <fullName evidence="1">765_t:CDS:1</fullName>
    </submittedName>
</protein>